<evidence type="ECO:0000313" key="2">
    <source>
        <dbReference type="EMBL" id="DAE05788.1"/>
    </source>
</evidence>
<name>A0A8S5PHY2_9CAUD</name>
<proteinExistence type="predicted"/>
<protein>
    <submittedName>
        <fullName evidence="2">Uncharacterized protein</fullName>
    </submittedName>
</protein>
<feature type="region of interest" description="Disordered" evidence="1">
    <location>
        <begin position="1"/>
        <end position="27"/>
    </location>
</feature>
<evidence type="ECO:0000256" key="1">
    <source>
        <dbReference type="SAM" id="MobiDB-lite"/>
    </source>
</evidence>
<organism evidence="2">
    <name type="scientific">Siphoviridae sp. ctrEg9</name>
    <dbReference type="NCBI Taxonomy" id="2825688"/>
    <lineage>
        <taxon>Viruses</taxon>
        <taxon>Duplodnaviria</taxon>
        <taxon>Heunggongvirae</taxon>
        <taxon>Uroviricota</taxon>
        <taxon>Caudoviricetes</taxon>
    </lineage>
</organism>
<dbReference type="EMBL" id="BK015417">
    <property type="protein sequence ID" value="DAE05788.1"/>
    <property type="molecule type" value="Genomic_DNA"/>
</dbReference>
<accession>A0A8S5PHY2</accession>
<sequence length="225" mass="23433">MPGARRRGCGREAGHLRRGSPSSSPRRAVRRCRSSGLRFSATPCGCTSSREVTSLGGVLCHEAVAQVLRELLGGAQNAQIAAGESAAAARRVAGEARSLLQKARCGGIMGVHLLILSGSCLREVAASWGLFVRGVSAGSSGLTRVQEVRFADPCAPRSDPNRGDVASSDPAADCARIDFCEGCGFALCKKVVAVVADLVHNIDREILEGEDLPISGAGNQCRVHV</sequence>
<reference evidence="2" key="1">
    <citation type="journal article" date="2021" name="Proc. Natl. Acad. Sci. U.S.A.">
        <title>A Catalog of Tens of Thousands of Viruses from Human Metagenomes Reveals Hidden Associations with Chronic Diseases.</title>
        <authorList>
            <person name="Tisza M.J."/>
            <person name="Buck C.B."/>
        </authorList>
    </citation>
    <scope>NUCLEOTIDE SEQUENCE</scope>
    <source>
        <strain evidence="2">CtrEg9</strain>
    </source>
</reference>